<keyword evidence="3" id="KW-1185">Reference proteome</keyword>
<comment type="caution">
    <text evidence="2">The sequence shown here is derived from an EMBL/GenBank/DDBJ whole genome shotgun (WGS) entry which is preliminary data.</text>
</comment>
<accession>A0ABS1I6R6</accession>
<keyword evidence="1" id="KW-0472">Membrane</keyword>
<dbReference type="Proteomes" id="UP000654452">
    <property type="component" value="Unassembled WGS sequence"/>
</dbReference>
<evidence type="ECO:0000313" key="2">
    <source>
        <dbReference type="EMBL" id="MBK4722737.1"/>
    </source>
</evidence>
<name>A0ABS1I6R6_9PROT</name>
<evidence type="ECO:0000256" key="1">
    <source>
        <dbReference type="SAM" id="Phobius"/>
    </source>
</evidence>
<sequence>MRVALQSCLLAIFLVCLVGSAVIGSVTGHTAPGFDLFTQVRHGTMLALASVWLTFSLAIGRWSPLPVAEAWFCALIAAVWTVWWPVLDDLGYRAAGIPQSTIDHDGLWQGLLPWYATWYGQWCVTIGFGVVSGILLYRRLLEGIEYWE</sequence>
<gene>
    <name evidence="2" type="ORF">JJL56_28165</name>
</gene>
<feature type="transmembrane region" description="Helical" evidence="1">
    <location>
        <begin position="40"/>
        <end position="60"/>
    </location>
</feature>
<dbReference type="RefSeq" id="WP_200487120.1">
    <property type="nucleotide sequence ID" value="NZ_JAEPIV010000029.1"/>
</dbReference>
<keyword evidence="1" id="KW-1133">Transmembrane helix</keyword>
<organism evidence="2 3">
    <name type="scientific">Azospirillum aestuarii</name>
    <dbReference type="NCBI Taxonomy" id="2802052"/>
    <lineage>
        <taxon>Bacteria</taxon>
        <taxon>Pseudomonadati</taxon>
        <taxon>Pseudomonadota</taxon>
        <taxon>Alphaproteobacteria</taxon>
        <taxon>Rhodospirillales</taxon>
        <taxon>Azospirillaceae</taxon>
        <taxon>Azospirillum</taxon>
    </lineage>
</organism>
<dbReference type="EMBL" id="JAEPIV010000029">
    <property type="protein sequence ID" value="MBK4722737.1"/>
    <property type="molecule type" value="Genomic_DNA"/>
</dbReference>
<feature type="transmembrane region" description="Helical" evidence="1">
    <location>
        <begin position="118"/>
        <end position="137"/>
    </location>
</feature>
<evidence type="ECO:0000313" key="3">
    <source>
        <dbReference type="Proteomes" id="UP000654452"/>
    </source>
</evidence>
<protein>
    <submittedName>
        <fullName evidence="2">Uncharacterized protein</fullName>
    </submittedName>
</protein>
<feature type="transmembrane region" description="Helical" evidence="1">
    <location>
        <begin position="67"/>
        <end position="86"/>
    </location>
</feature>
<proteinExistence type="predicted"/>
<keyword evidence="1" id="KW-0812">Transmembrane</keyword>
<reference evidence="2 3" key="1">
    <citation type="submission" date="2021-01" db="EMBL/GenBank/DDBJ databases">
        <title>Azospirillum sp. YIM DDC1 draft genome.</title>
        <authorList>
            <person name="Wang Y.-X."/>
        </authorList>
    </citation>
    <scope>NUCLEOTIDE SEQUENCE [LARGE SCALE GENOMIC DNA]</scope>
    <source>
        <strain evidence="2 3">YIM DDC1</strain>
    </source>
</reference>